<dbReference type="AlphaFoldDB" id="A0A7S0RZ05"/>
<keyword evidence="2" id="KW-0479">Metal-binding</keyword>
<dbReference type="Gene3D" id="3.40.30.10">
    <property type="entry name" value="Glutaredoxin"/>
    <property type="match status" value="1"/>
</dbReference>
<gene>
    <name evidence="6" type="ORF">POBO1169_LOCUS19957</name>
</gene>
<protein>
    <recommendedName>
        <fullName evidence="5">Glutaredoxin domain-containing protein</fullName>
    </recommendedName>
</protein>
<accession>A0A7S0RZ05</accession>
<dbReference type="InterPro" id="IPR004480">
    <property type="entry name" value="Monothiol_GRX-rel"/>
</dbReference>
<dbReference type="GO" id="GO:0046872">
    <property type="term" value="F:metal ion binding"/>
    <property type="evidence" value="ECO:0007669"/>
    <property type="project" value="UniProtKB-KW"/>
</dbReference>
<name>A0A7S0RZ05_9CHLO</name>
<dbReference type="Pfam" id="PF00462">
    <property type="entry name" value="Glutaredoxin"/>
    <property type="match status" value="1"/>
</dbReference>
<evidence type="ECO:0000256" key="3">
    <source>
        <dbReference type="ARBA" id="ARBA00023004"/>
    </source>
</evidence>
<dbReference type="SUPFAM" id="SSF52833">
    <property type="entry name" value="Thioredoxin-like"/>
    <property type="match status" value="1"/>
</dbReference>
<dbReference type="InterPro" id="IPR002109">
    <property type="entry name" value="Glutaredoxin"/>
</dbReference>
<dbReference type="InterPro" id="IPR036249">
    <property type="entry name" value="Thioredoxin-like_sf"/>
</dbReference>
<evidence type="ECO:0000259" key="5">
    <source>
        <dbReference type="Pfam" id="PF00462"/>
    </source>
</evidence>
<dbReference type="PROSITE" id="PS51354">
    <property type="entry name" value="GLUTAREDOXIN_2"/>
    <property type="match status" value="1"/>
</dbReference>
<comment type="similarity">
    <text evidence="1">Belongs to the glutaredoxin family. CGFS subfamily.</text>
</comment>
<dbReference type="GO" id="GO:0005759">
    <property type="term" value="C:mitochondrial matrix"/>
    <property type="evidence" value="ECO:0007669"/>
    <property type="project" value="TreeGrafter"/>
</dbReference>
<dbReference type="GO" id="GO:0051536">
    <property type="term" value="F:iron-sulfur cluster binding"/>
    <property type="evidence" value="ECO:0007669"/>
    <property type="project" value="UniProtKB-KW"/>
</dbReference>
<evidence type="ECO:0000313" key="6">
    <source>
        <dbReference type="EMBL" id="CAD8691299.1"/>
    </source>
</evidence>
<proteinExistence type="inferred from homology"/>
<reference evidence="6" key="1">
    <citation type="submission" date="2021-01" db="EMBL/GenBank/DDBJ databases">
        <authorList>
            <person name="Corre E."/>
            <person name="Pelletier E."/>
            <person name="Niang G."/>
            <person name="Scheremetjew M."/>
            <person name="Finn R."/>
            <person name="Kale V."/>
            <person name="Holt S."/>
            <person name="Cochrane G."/>
            <person name="Meng A."/>
            <person name="Brown T."/>
            <person name="Cohen L."/>
        </authorList>
    </citation>
    <scope>NUCLEOTIDE SEQUENCE</scope>
    <source>
        <strain evidence="6">CCMP722</strain>
    </source>
</reference>
<evidence type="ECO:0000256" key="2">
    <source>
        <dbReference type="ARBA" id="ARBA00022723"/>
    </source>
</evidence>
<keyword evidence="3" id="KW-0408">Iron</keyword>
<sequence length="325" mass="35654">MLSVTQNASNYIACVSSHAKCVPARGTRAVMRHTCRPVPHRAARLAAGPAERHNTLPRLALPVGNCPTGTRRARVVVASASASPADVEPLSSRPLVLLQDTAVPPEEAIKQVQDVPGVYAVYDDEETLQYCGISRKVASSVVAHLEDLPELTHALRVNALPGATREQLQGAWKAWMQESISATGRVPPGNEPGERKWITRKKKPAKPEIELTDGTDASKGQNMETLLKEVVAKHPVVLFIKGSRTNPECSFSYNILSIFEGYKIDYETINVMDERHNPGAREVLKTLSDWPTIPQVYINGEFMGGAEIVEEMHRNGELKPMVVKD</sequence>
<dbReference type="PANTHER" id="PTHR10293:SF45">
    <property type="entry name" value="BIFUNCTIONAL MONOTHIOL GLUTAREDOXIN-S16, CHLOROPLASTIC"/>
    <property type="match status" value="1"/>
</dbReference>
<dbReference type="InterPro" id="IPR033658">
    <property type="entry name" value="GRX_PICOT-like"/>
</dbReference>
<dbReference type="PANTHER" id="PTHR10293">
    <property type="entry name" value="GLUTAREDOXIN FAMILY MEMBER"/>
    <property type="match status" value="1"/>
</dbReference>
<dbReference type="CDD" id="cd03028">
    <property type="entry name" value="GRX_PICOT_like"/>
    <property type="match status" value="1"/>
</dbReference>
<dbReference type="EMBL" id="HBFA01039936">
    <property type="protein sequence ID" value="CAD8691299.1"/>
    <property type="molecule type" value="Transcribed_RNA"/>
</dbReference>
<keyword evidence="4" id="KW-0411">Iron-sulfur</keyword>
<feature type="domain" description="Glutaredoxin" evidence="5">
    <location>
        <begin position="236"/>
        <end position="302"/>
    </location>
</feature>
<evidence type="ECO:0000256" key="4">
    <source>
        <dbReference type="ARBA" id="ARBA00023014"/>
    </source>
</evidence>
<organism evidence="6">
    <name type="scientific">Pyramimonas obovata</name>
    <dbReference type="NCBI Taxonomy" id="1411642"/>
    <lineage>
        <taxon>Eukaryota</taxon>
        <taxon>Viridiplantae</taxon>
        <taxon>Chlorophyta</taxon>
        <taxon>Pyramimonadophyceae</taxon>
        <taxon>Pyramimonadales</taxon>
        <taxon>Pyramimonadaceae</taxon>
        <taxon>Pyramimonas</taxon>
        <taxon>Pyramimonas incertae sedis</taxon>
    </lineage>
</organism>
<evidence type="ECO:0000256" key="1">
    <source>
        <dbReference type="ARBA" id="ARBA00008983"/>
    </source>
</evidence>